<accession>A0A1H8VB10</accession>
<dbReference type="Proteomes" id="UP000198809">
    <property type="component" value="Unassembled WGS sequence"/>
</dbReference>
<sequence length="66" mass="7454">MQDYEYLCIKIDSLFTHKTNKPVAATFNGYRLIQVNKDAVLLEIKVLDIHAADAAPSDGEIKLFQD</sequence>
<gene>
    <name evidence="1" type="ORF">KP014_14525</name>
    <name evidence="2" type="ORF">SAMN04487895_12232</name>
</gene>
<dbReference type="EMBL" id="CP076607">
    <property type="protein sequence ID" value="QWU13233.1"/>
    <property type="molecule type" value="Genomic_DNA"/>
</dbReference>
<reference evidence="1 4" key="2">
    <citation type="submission" date="2021-06" db="EMBL/GenBank/DDBJ databases">
        <title>Whole genome sequence of Paenibacillus sophorae DSM23020 for comparative genomics.</title>
        <authorList>
            <person name="Kim M.-J."/>
            <person name="Lee G."/>
            <person name="Shin J.-H."/>
        </authorList>
    </citation>
    <scope>NUCLEOTIDE SEQUENCE [LARGE SCALE GENOMIC DNA]</scope>
    <source>
        <strain evidence="1 4">DSM 23020</strain>
    </source>
</reference>
<dbReference type="RefSeq" id="WP_036588890.1">
    <property type="nucleotide sequence ID" value="NZ_CP076607.1"/>
</dbReference>
<name>A0A1H8VB10_9BACL</name>
<dbReference type="EMBL" id="FODH01000022">
    <property type="protein sequence ID" value="SEP12028.1"/>
    <property type="molecule type" value="Genomic_DNA"/>
</dbReference>
<evidence type="ECO:0000313" key="3">
    <source>
        <dbReference type="Proteomes" id="UP000198809"/>
    </source>
</evidence>
<dbReference type="AlphaFoldDB" id="A0A1H8VB10"/>
<protein>
    <submittedName>
        <fullName evidence="2">Uncharacterized protein</fullName>
    </submittedName>
</protein>
<dbReference type="Proteomes" id="UP000683429">
    <property type="component" value="Chromosome"/>
</dbReference>
<evidence type="ECO:0000313" key="4">
    <source>
        <dbReference type="Proteomes" id="UP000683429"/>
    </source>
</evidence>
<reference evidence="2 3" key="1">
    <citation type="submission" date="2016-10" db="EMBL/GenBank/DDBJ databases">
        <authorList>
            <person name="de Groot N.N."/>
        </authorList>
    </citation>
    <scope>NUCLEOTIDE SEQUENCE [LARGE SCALE GENOMIC DNA]</scope>
    <source>
        <strain evidence="2 3">CGMCC 1.10238</strain>
    </source>
</reference>
<organism evidence="2 3">
    <name type="scientific">Paenibacillus sophorae</name>
    <dbReference type="NCBI Taxonomy" id="1333845"/>
    <lineage>
        <taxon>Bacteria</taxon>
        <taxon>Bacillati</taxon>
        <taxon>Bacillota</taxon>
        <taxon>Bacilli</taxon>
        <taxon>Bacillales</taxon>
        <taxon>Paenibacillaceae</taxon>
        <taxon>Paenibacillus</taxon>
    </lineage>
</organism>
<keyword evidence="4" id="KW-1185">Reference proteome</keyword>
<evidence type="ECO:0000313" key="2">
    <source>
        <dbReference type="EMBL" id="SEP12028.1"/>
    </source>
</evidence>
<proteinExistence type="predicted"/>
<evidence type="ECO:0000313" key="1">
    <source>
        <dbReference type="EMBL" id="QWU13233.1"/>
    </source>
</evidence>